<feature type="compositionally biased region" description="Basic and acidic residues" evidence="1">
    <location>
        <begin position="31"/>
        <end position="40"/>
    </location>
</feature>
<evidence type="ECO:0000256" key="1">
    <source>
        <dbReference type="SAM" id="MobiDB-lite"/>
    </source>
</evidence>
<organism evidence="2">
    <name type="scientific">Opuntia streptacantha</name>
    <name type="common">Prickly pear cactus</name>
    <name type="synonym">Opuntia cardona</name>
    <dbReference type="NCBI Taxonomy" id="393608"/>
    <lineage>
        <taxon>Eukaryota</taxon>
        <taxon>Viridiplantae</taxon>
        <taxon>Streptophyta</taxon>
        <taxon>Embryophyta</taxon>
        <taxon>Tracheophyta</taxon>
        <taxon>Spermatophyta</taxon>
        <taxon>Magnoliopsida</taxon>
        <taxon>eudicotyledons</taxon>
        <taxon>Gunneridae</taxon>
        <taxon>Pentapetalae</taxon>
        <taxon>Caryophyllales</taxon>
        <taxon>Cactineae</taxon>
        <taxon>Cactaceae</taxon>
        <taxon>Opuntioideae</taxon>
        <taxon>Opuntia</taxon>
    </lineage>
</organism>
<proteinExistence type="predicted"/>
<dbReference type="GO" id="GO:0019905">
    <property type="term" value="F:syntaxin binding"/>
    <property type="evidence" value="ECO:0007669"/>
    <property type="project" value="TreeGrafter"/>
</dbReference>
<reference evidence="2" key="1">
    <citation type="journal article" date="2013" name="J. Plant Res.">
        <title>Effect of fungi and light on seed germination of three Opuntia species from semiarid lands of central Mexico.</title>
        <authorList>
            <person name="Delgado-Sanchez P."/>
            <person name="Jimenez-Bremont J.F."/>
            <person name="Guerrero-Gonzalez Mde L."/>
            <person name="Flores J."/>
        </authorList>
    </citation>
    <scope>NUCLEOTIDE SEQUENCE</scope>
    <source>
        <tissue evidence="2">Cladode</tissue>
    </source>
</reference>
<accession>A0A7C9ELC2</accession>
<name>A0A7C9ELC2_OPUST</name>
<dbReference type="EMBL" id="GISG01241494">
    <property type="protein sequence ID" value="MBA4668823.1"/>
    <property type="molecule type" value="Transcribed_RNA"/>
</dbReference>
<dbReference type="PANTHER" id="PTHR10241">
    <property type="entry name" value="LETHAL 2 GIANT LARVAE PROTEIN"/>
    <property type="match status" value="1"/>
</dbReference>
<dbReference type="AlphaFoldDB" id="A0A7C9ELC2"/>
<dbReference type="GO" id="GO:0006893">
    <property type="term" value="P:Golgi to plasma membrane transport"/>
    <property type="evidence" value="ECO:0007669"/>
    <property type="project" value="TreeGrafter"/>
</dbReference>
<dbReference type="GO" id="GO:0005886">
    <property type="term" value="C:plasma membrane"/>
    <property type="evidence" value="ECO:0007669"/>
    <property type="project" value="TreeGrafter"/>
</dbReference>
<reference evidence="2" key="2">
    <citation type="submission" date="2020-07" db="EMBL/GenBank/DDBJ databases">
        <authorList>
            <person name="Vera ALvarez R."/>
            <person name="Arias-Moreno D.M."/>
            <person name="Jimenez-Jacinto V."/>
            <person name="Jimenez-Bremont J.F."/>
            <person name="Swaminathan K."/>
            <person name="Moose S.P."/>
            <person name="Guerrero-Gonzalez M.L."/>
            <person name="Marino-Ramirez L."/>
            <person name="Landsman D."/>
            <person name="Rodriguez-Kessler M."/>
            <person name="Delgado-Sanchez P."/>
        </authorList>
    </citation>
    <scope>NUCLEOTIDE SEQUENCE</scope>
    <source>
        <tissue evidence="2">Cladode</tissue>
    </source>
</reference>
<dbReference type="GO" id="GO:0045159">
    <property type="term" value="F:myosin II binding"/>
    <property type="evidence" value="ECO:0007669"/>
    <property type="project" value="TreeGrafter"/>
</dbReference>
<dbReference type="GO" id="GO:0005737">
    <property type="term" value="C:cytoplasm"/>
    <property type="evidence" value="ECO:0007669"/>
    <property type="project" value="TreeGrafter"/>
</dbReference>
<dbReference type="GO" id="GO:0005096">
    <property type="term" value="F:GTPase activator activity"/>
    <property type="evidence" value="ECO:0007669"/>
    <property type="project" value="TreeGrafter"/>
</dbReference>
<dbReference type="GO" id="GO:0006887">
    <property type="term" value="P:exocytosis"/>
    <property type="evidence" value="ECO:0007669"/>
    <property type="project" value="TreeGrafter"/>
</dbReference>
<sequence>MSTSSSKQREQANKDNTILHEPTQDGSARGGDLKGAERPSAEGGSLLDSLVLVCGETKLRLYDMKSVIQGEDKPSYKVKLGNTCCWTSLLSKDDDVCGIIVCYNSGVLEVRSFPDLKLVTGSSLTSILRWNFRPKMEKLMTSTENGLVSLVNGSELAFISLSSGENETRFLESLPLLHNKVLAAAADAAICYSEKQKKQVPVVGVLGGIVKGFKKEKSNNAKKCLS</sequence>
<dbReference type="PANTHER" id="PTHR10241:SF25">
    <property type="entry name" value="TOMOSYN, ISOFORM C"/>
    <property type="match status" value="1"/>
</dbReference>
<feature type="region of interest" description="Disordered" evidence="1">
    <location>
        <begin position="1"/>
        <end position="42"/>
    </location>
</feature>
<protein>
    <submittedName>
        <fullName evidence="2">Uncharacterized protein</fullName>
    </submittedName>
</protein>
<evidence type="ECO:0000313" key="2">
    <source>
        <dbReference type="EMBL" id="MBA4668823.1"/>
    </source>
</evidence>